<dbReference type="EMBL" id="DVOT01000078">
    <property type="protein sequence ID" value="HIV27209.1"/>
    <property type="molecule type" value="Genomic_DNA"/>
</dbReference>
<keyword evidence="3" id="KW-0804">Transcription</keyword>
<dbReference type="PROSITE" id="PS00041">
    <property type="entry name" value="HTH_ARAC_FAMILY_1"/>
    <property type="match status" value="1"/>
</dbReference>
<reference evidence="5" key="1">
    <citation type="submission" date="2020-10" db="EMBL/GenBank/DDBJ databases">
        <authorList>
            <person name="Gilroy R."/>
        </authorList>
    </citation>
    <scope>NUCLEOTIDE SEQUENCE</scope>
    <source>
        <strain evidence="5">CHK183-6373</strain>
    </source>
</reference>
<dbReference type="GO" id="GO:0043565">
    <property type="term" value="F:sequence-specific DNA binding"/>
    <property type="evidence" value="ECO:0007669"/>
    <property type="project" value="InterPro"/>
</dbReference>
<dbReference type="SUPFAM" id="SSF46689">
    <property type="entry name" value="Homeodomain-like"/>
    <property type="match status" value="2"/>
</dbReference>
<organism evidence="5 6">
    <name type="scientific">Candidatus Ornithocaccomicrobium faecavium</name>
    <dbReference type="NCBI Taxonomy" id="2840890"/>
    <lineage>
        <taxon>Bacteria</taxon>
        <taxon>Bacillati</taxon>
        <taxon>Bacillota</taxon>
        <taxon>Clostridia</taxon>
        <taxon>Candidatus Ornithocaccomicrobium</taxon>
    </lineage>
</organism>
<sequence>MMQPFYQPRGEDLQISVLTREFTFPTHLHAHVELAHAFSGPLAMWIDGQTWALGPGDTAIAFAHCAHAYLGGGEGLMLIFPPEISLDFGRALQTARCAQPVLRARDAHSDIPAMMRATLAEIQGEGARSKAALRAYIQVILARLLPALDMEKESAEAQSGLLYDTMRYLGEHFDQPLSLDALSRALGASKYHLSHLFSERLGMNFRSYLNTLRVERARLLLTGTAAPITQICYECGFENQRTFNRAFLAACGTTPTRYRETGGR</sequence>
<evidence type="ECO:0000256" key="2">
    <source>
        <dbReference type="ARBA" id="ARBA00023125"/>
    </source>
</evidence>
<comment type="caution">
    <text evidence="5">The sequence shown here is derived from an EMBL/GenBank/DDBJ whole genome shotgun (WGS) entry which is preliminary data.</text>
</comment>
<dbReference type="PROSITE" id="PS01124">
    <property type="entry name" value="HTH_ARAC_FAMILY_2"/>
    <property type="match status" value="1"/>
</dbReference>
<dbReference type="Pfam" id="PF07883">
    <property type="entry name" value="Cupin_2"/>
    <property type="match status" value="1"/>
</dbReference>
<dbReference type="PANTHER" id="PTHR43280:SF2">
    <property type="entry name" value="HTH-TYPE TRANSCRIPTIONAL REGULATOR EXSA"/>
    <property type="match status" value="1"/>
</dbReference>
<evidence type="ECO:0000313" key="6">
    <source>
        <dbReference type="Proteomes" id="UP000886884"/>
    </source>
</evidence>
<dbReference type="InterPro" id="IPR011051">
    <property type="entry name" value="RmlC_Cupin_sf"/>
</dbReference>
<dbReference type="AlphaFoldDB" id="A0A9D1P608"/>
<evidence type="ECO:0000256" key="1">
    <source>
        <dbReference type="ARBA" id="ARBA00023015"/>
    </source>
</evidence>
<keyword evidence="2" id="KW-0238">DNA-binding</keyword>
<evidence type="ECO:0000313" key="5">
    <source>
        <dbReference type="EMBL" id="HIV27209.1"/>
    </source>
</evidence>
<dbReference type="Pfam" id="PF12833">
    <property type="entry name" value="HTH_18"/>
    <property type="match status" value="1"/>
</dbReference>
<dbReference type="SMART" id="SM00342">
    <property type="entry name" value="HTH_ARAC"/>
    <property type="match status" value="1"/>
</dbReference>
<evidence type="ECO:0000259" key="4">
    <source>
        <dbReference type="PROSITE" id="PS01124"/>
    </source>
</evidence>
<dbReference type="InterPro" id="IPR009057">
    <property type="entry name" value="Homeodomain-like_sf"/>
</dbReference>
<feature type="domain" description="HTH araC/xylS-type" evidence="4">
    <location>
        <begin position="163"/>
        <end position="261"/>
    </location>
</feature>
<dbReference type="GO" id="GO:0003700">
    <property type="term" value="F:DNA-binding transcription factor activity"/>
    <property type="evidence" value="ECO:0007669"/>
    <property type="project" value="InterPro"/>
</dbReference>
<dbReference type="Proteomes" id="UP000886884">
    <property type="component" value="Unassembled WGS sequence"/>
</dbReference>
<accession>A0A9D1P608</accession>
<gene>
    <name evidence="5" type="ORF">IAA64_04525</name>
</gene>
<reference evidence="5" key="2">
    <citation type="journal article" date="2021" name="PeerJ">
        <title>Extensive microbial diversity within the chicken gut microbiome revealed by metagenomics and culture.</title>
        <authorList>
            <person name="Gilroy R."/>
            <person name="Ravi A."/>
            <person name="Getino M."/>
            <person name="Pursley I."/>
            <person name="Horton D.L."/>
            <person name="Alikhan N.F."/>
            <person name="Baker D."/>
            <person name="Gharbi K."/>
            <person name="Hall N."/>
            <person name="Watson M."/>
            <person name="Adriaenssens E.M."/>
            <person name="Foster-Nyarko E."/>
            <person name="Jarju S."/>
            <person name="Secka A."/>
            <person name="Antonio M."/>
            <person name="Oren A."/>
            <person name="Chaudhuri R.R."/>
            <person name="La Ragione R."/>
            <person name="Hildebrand F."/>
            <person name="Pallen M.J."/>
        </authorList>
    </citation>
    <scope>NUCLEOTIDE SEQUENCE</scope>
    <source>
        <strain evidence="5">CHK183-6373</strain>
    </source>
</reference>
<dbReference type="Gene3D" id="1.10.10.60">
    <property type="entry name" value="Homeodomain-like"/>
    <property type="match status" value="2"/>
</dbReference>
<name>A0A9D1P608_9FIRM</name>
<dbReference type="InterPro" id="IPR018060">
    <property type="entry name" value="HTH_AraC"/>
</dbReference>
<evidence type="ECO:0000256" key="3">
    <source>
        <dbReference type="ARBA" id="ARBA00023163"/>
    </source>
</evidence>
<protein>
    <submittedName>
        <fullName evidence="5">Helix-turn-helix transcriptional regulator</fullName>
    </submittedName>
</protein>
<dbReference type="InterPro" id="IPR014710">
    <property type="entry name" value="RmlC-like_jellyroll"/>
</dbReference>
<dbReference type="PANTHER" id="PTHR43280">
    <property type="entry name" value="ARAC-FAMILY TRANSCRIPTIONAL REGULATOR"/>
    <property type="match status" value="1"/>
</dbReference>
<keyword evidence="1" id="KW-0805">Transcription regulation</keyword>
<dbReference type="Gene3D" id="2.60.120.10">
    <property type="entry name" value="Jelly Rolls"/>
    <property type="match status" value="1"/>
</dbReference>
<dbReference type="SUPFAM" id="SSF51182">
    <property type="entry name" value="RmlC-like cupins"/>
    <property type="match status" value="1"/>
</dbReference>
<proteinExistence type="predicted"/>
<dbReference type="InterPro" id="IPR013096">
    <property type="entry name" value="Cupin_2"/>
</dbReference>
<dbReference type="InterPro" id="IPR018062">
    <property type="entry name" value="HTH_AraC-typ_CS"/>
</dbReference>